<feature type="compositionally biased region" description="Basic and acidic residues" evidence="6">
    <location>
        <begin position="108"/>
        <end position="119"/>
    </location>
</feature>
<dbReference type="InterPro" id="IPR056884">
    <property type="entry name" value="NPHP3-like_N"/>
</dbReference>
<dbReference type="InterPro" id="IPR020472">
    <property type="entry name" value="WD40_PAC1"/>
</dbReference>
<dbReference type="InterPro" id="IPR007111">
    <property type="entry name" value="NACHT_NTPase"/>
</dbReference>
<dbReference type="Proteomes" id="UP000653565">
    <property type="component" value="Unassembled WGS sequence"/>
</dbReference>
<evidence type="ECO:0000256" key="3">
    <source>
        <dbReference type="ARBA" id="ARBA00022786"/>
    </source>
</evidence>
<feature type="region of interest" description="Disordered" evidence="6">
    <location>
        <begin position="99"/>
        <end position="120"/>
    </location>
</feature>
<dbReference type="PROSITE" id="PS50837">
    <property type="entry name" value="NACHT"/>
    <property type="match status" value="1"/>
</dbReference>
<feature type="compositionally biased region" description="Low complexity" evidence="6">
    <location>
        <begin position="1"/>
        <end position="11"/>
    </location>
</feature>
<dbReference type="Gene3D" id="3.40.50.300">
    <property type="entry name" value="P-loop containing nucleotide triphosphate hydrolases"/>
    <property type="match status" value="1"/>
</dbReference>
<feature type="repeat" description="WD" evidence="4">
    <location>
        <begin position="1007"/>
        <end position="1048"/>
    </location>
</feature>
<evidence type="ECO:0000313" key="8">
    <source>
        <dbReference type="EMBL" id="KAF4227835.1"/>
    </source>
</evidence>
<dbReference type="PANTHER" id="PTHR15622:SF2">
    <property type="entry name" value="U4_U6 SMALL NUCLEAR RIBONUCLEOPROTEIN PRP4"/>
    <property type="match status" value="1"/>
</dbReference>
<accession>A0A8H4GTI6</accession>
<feature type="domain" description="NACHT" evidence="7">
    <location>
        <begin position="390"/>
        <end position="535"/>
    </location>
</feature>
<feature type="repeat" description="WD" evidence="4">
    <location>
        <begin position="1299"/>
        <end position="1340"/>
    </location>
</feature>
<dbReference type="InterPro" id="IPR015943">
    <property type="entry name" value="WD40/YVTN_repeat-like_dom_sf"/>
</dbReference>
<evidence type="ECO:0000259" key="7">
    <source>
        <dbReference type="PROSITE" id="PS50837"/>
    </source>
</evidence>
<reference evidence="8" key="1">
    <citation type="journal article" date="2020" name="bioRxiv">
        <title>Genomic and phenotypic heterogeneity of clinical isolates of the human pathogens Aspergillus fumigatus, Aspergillus lentulus and Aspergillus fumigatiaffinis.</title>
        <authorList>
            <person name="dos Santos R.A.C."/>
            <person name="Steenwyk J.L."/>
            <person name="Rivero-Menendez O."/>
            <person name="Mead M.E."/>
            <person name="Silva L.P."/>
            <person name="Bastos R.W."/>
            <person name="Alastruey-Izquierdo A."/>
            <person name="Goldman G.H."/>
            <person name="Rokas A."/>
        </authorList>
    </citation>
    <scope>NUCLEOTIDE SEQUENCE</scope>
    <source>
        <strain evidence="8">CNM-CM6805</strain>
    </source>
</reference>
<dbReference type="GO" id="GO:0000209">
    <property type="term" value="P:protein polyubiquitination"/>
    <property type="evidence" value="ECO:0007669"/>
    <property type="project" value="TreeGrafter"/>
</dbReference>
<feature type="coiled-coil region" evidence="5">
    <location>
        <begin position="317"/>
        <end position="347"/>
    </location>
</feature>
<evidence type="ECO:0000256" key="4">
    <source>
        <dbReference type="PROSITE-ProRule" id="PRU00221"/>
    </source>
</evidence>
<evidence type="ECO:0000256" key="5">
    <source>
        <dbReference type="SAM" id="Coils"/>
    </source>
</evidence>
<dbReference type="InterPro" id="IPR051983">
    <property type="entry name" value="WSB_SOCS-box_domain"/>
</dbReference>
<dbReference type="PROSITE" id="PS00678">
    <property type="entry name" value="WD_REPEATS_1"/>
    <property type="match status" value="4"/>
</dbReference>
<keyword evidence="1 4" id="KW-0853">WD repeat</keyword>
<keyword evidence="5" id="KW-0175">Coiled coil</keyword>
<dbReference type="InterPro" id="IPR001680">
    <property type="entry name" value="WD40_rpt"/>
</dbReference>
<protein>
    <recommendedName>
        <fullName evidence="7">NACHT domain-containing protein</fullName>
    </recommendedName>
</protein>
<dbReference type="PRINTS" id="PR00320">
    <property type="entry name" value="GPROTEINBRPT"/>
</dbReference>
<reference evidence="8" key="2">
    <citation type="submission" date="2020-04" db="EMBL/GenBank/DDBJ databases">
        <authorList>
            <person name="Santos R.A.C."/>
            <person name="Steenwyk J.L."/>
            <person name="Rivero-Menendez O."/>
            <person name="Mead M.E."/>
            <person name="Silva L.P."/>
            <person name="Bastos R.W."/>
            <person name="Alastruey-Izquierdo A."/>
            <person name="Goldman G.H."/>
            <person name="Rokas A."/>
        </authorList>
    </citation>
    <scope>NUCLEOTIDE SEQUENCE</scope>
    <source>
        <strain evidence="8">CNM-CM6805</strain>
    </source>
</reference>
<feature type="repeat" description="WD" evidence="4">
    <location>
        <begin position="1140"/>
        <end position="1172"/>
    </location>
</feature>
<evidence type="ECO:0000256" key="2">
    <source>
        <dbReference type="ARBA" id="ARBA00022737"/>
    </source>
</evidence>
<feature type="repeat" description="WD" evidence="4">
    <location>
        <begin position="1257"/>
        <end position="1298"/>
    </location>
</feature>
<feature type="repeat" description="WD" evidence="4">
    <location>
        <begin position="1049"/>
        <end position="1089"/>
    </location>
</feature>
<dbReference type="InterPro" id="IPR031359">
    <property type="entry name" value="NACHT_N"/>
</dbReference>
<evidence type="ECO:0000256" key="6">
    <source>
        <dbReference type="SAM" id="MobiDB-lite"/>
    </source>
</evidence>
<keyword evidence="2" id="KW-0677">Repeat</keyword>
<feature type="repeat" description="WD" evidence="4">
    <location>
        <begin position="1215"/>
        <end position="1256"/>
    </location>
</feature>
<dbReference type="SUPFAM" id="SSF50978">
    <property type="entry name" value="WD40 repeat-like"/>
    <property type="match status" value="1"/>
</dbReference>
<feature type="repeat" description="WD" evidence="4">
    <location>
        <begin position="934"/>
        <end position="966"/>
    </location>
</feature>
<dbReference type="EMBL" id="JAAAPX010000165">
    <property type="protein sequence ID" value="KAF4227835.1"/>
    <property type="molecule type" value="Genomic_DNA"/>
</dbReference>
<evidence type="ECO:0000313" key="9">
    <source>
        <dbReference type="Proteomes" id="UP000653565"/>
    </source>
</evidence>
<dbReference type="SUPFAM" id="SSF50998">
    <property type="entry name" value="Quinoprotein alcohol dehydrogenase-like"/>
    <property type="match status" value="1"/>
</dbReference>
<dbReference type="CDD" id="cd00200">
    <property type="entry name" value="WD40"/>
    <property type="match status" value="2"/>
</dbReference>
<dbReference type="PANTHER" id="PTHR15622">
    <property type="entry name" value="WD40 REPEAT PROTEIN"/>
    <property type="match status" value="1"/>
</dbReference>
<feature type="repeat" description="WD" evidence="4">
    <location>
        <begin position="967"/>
        <end position="990"/>
    </location>
</feature>
<keyword evidence="9" id="KW-1185">Reference proteome</keyword>
<keyword evidence="3" id="KW-0833">Ubl conjugation pathway</keyword>
<organism evidence="8 9">
    <name type="scientific">Aspergillus fumigatiaffinis</name>
    <dbReference type="NCBI Taxonomy" id="340414"/>
    <lineage>
        <taxon>Eukaryota</taxon>
        <taxon>Fungi</taxon>
        <taxon>Dikarya</taxon>
        <taxon>Ascomycota</taxon>
        <taxon>Pezizomycotina</taxon>
        <taxon>Eurotiomycetes</taxon>
        <taxon>Eurotiomycetidae</taxon>
        <taxon>Eurotiales</taxon>
        <taxon>Aspergillaceae</taxon>
        <taxon>Aspergillus</taxon>
        <taxon>Aspergillus subgen. Fumigati</taxon>
    </lineage>
</organism>
<dbReference type="Gene3D" id="2.130.10.10">
    <property type="entry name" value="YVTN repeat-like/Quinoprotein amine dehydrogenase"/>
    <property type="match status" value="3"/>
</dbReference>
<feature type="region of interest" description="Disordered" evidence="6">
    <location>
        <begin position="1"/>
        <end position="62"/>
    </location>
</feature>
<dbReference type="SMART" id="SM00320">
    <property type="entry name" value="WD40"/>
    <property type="match status" value="12"/>
</dbReference>
<feature type="repeat" description="WD" evidence="4">
    <location>
        <begin position="1348"/>
        <end position="1380"/>
    </location>
</feature>
<comment type="caution">
    <text evidence="8">The sequence shown here is derived from an EMBL/GenBank/DDBJ whole genome shotgun (WGS) entry which is preliminary data.</text>
</comment>
<dbReference type="Pfam" id="PF00400">
    <property type="entry name" value="WD40"/>
    <property type="match status" value="11"/>
</dbReference>
<proteinExistence type="predicted"/>
<dbReference type="InterPro" id="IPR011047">
    <property type="entry name" value="Quinoprotein_ADH-like_sf"/>
</dbReference>
<dbReference type="InterPro" id="IPR027417">
    <property type="entry name" value="P-loop_NTPase"/>
</dbReference>
<dbReference type="PROSITE" id="PS50082">
    <property type="entry name" value="WD_REPEATS_2"/>
    <property type="match status" value="9"/>
</dbReference>
<dbReference type="Pfam" id="PF17100">
    <property type="entry name" value="NACHT_N"/>
    <property type="match status" value="1"/>
</dbReference>
<name>A0A8H4GTI6_9EURO</name>
<dbReference type="InterPro" id="IPR036322">
    <property type="entry name" value="WD40_repeat_dom_sf"/>
</dbReference>
<evidence type="ECO:0000256" key="1">
    <source>
        <dbReference type="ARBA" id="ARBA00022574"/>
    </source>
</evidence>
<dbReference type="SUPFAM" id="SSF52540">
    <property type="entry name" value="P-loop containing nucleoside triphosphate hydrolases"/>
    <property type="match status" value="1"/>
</dbReference>
<dbReference type="InterPro" id="IPR019775">
    <property type="entry name" value="WD40_repeat_CS"/>
</dbReference>
<sequence length="1542" mass="171380">MTSRSSSSFFSRLRHKGSKKKGDLSDEVPPANAKTTSHKTIDDLPQNADPGAVTTAPPSGSKEMIHSIAEGLWNAAYNGLKVEEKELVDAYERILSRELDDPSSSDAESNKIEQRDPQKRQLQMEQLIRVGMKKLERGDKVKLGTGEAMQGVLALNNVIGAALQPVPQAALAWVGVSFALQILVNPTTETTANREGISYVAARMAWYCELAELLLRENTVDGGLSAGLRCKLEGRLIDLYKLLLSYLMKSVCSIYRNRVVNYLQDMIKLNDWDGNLKAIQTAEKTVQQDSANYNTQQIKSHLEQLVSFAQNQETELLSNLEHALQNQTKLQKEMKDKEEDNRLLKDLCLTDPRDDIARIEQTKGRLLEGSCAWILERQDFIDWRDGDGSGQYWIKGGPGMGKTMLLIGIIQDMLRTAQDTGQVSFFLCQNTDPKLNTATAILRGLVYQLALQERALIQYIRSDYDSRGRLLFEDSNAFFALSRILSRMLNHPNLPKVYFIIDALDECQTDLQPLLKLVTGHALSSRLRCLISSRPRDEIRSLLGVSGCCAELDLDENALENVKTVVKAYIDYEITELTQRKRYSAELQQEVKDYLQIHADGTFLWVALVCQQLQKTFLWKTLSVLKSFPSGLEPLYQRMMGEMHQLKKESPETFDYCQRILGSITLALRPLHLTELGLLAGLELELAEDQASLEEIVGLCGNFLVVRKGMIYFVHQSAKDYLTTHGYKEMFPNGDAVIHSGIVSRALEDMSNTLCRDIWDLHEPGCAVEEIEAPVPDPLRYVRYACTYWIDHLCELDSHTQQSLGLCDNGAVSAFFQRHLLHWLEALSLLRSITSAVEVLAKLEESLTKIPRDSAQLLSIVTDAKHFVDYHQYVIGNAPLQVYISALVLSPSSSQVKALFEDQAPSWIKKAPLMDSDWKLHVHILNKDIGMPISVAFSPDGQFVASGSSDTTIQIWNANTKAVQRVLDGHNELVFSLAFSRDGNLLASGSIKIFVWNRHTGQVIKTLEGHGDLVPSVAFSRDDKMLISGSHDNSVRIWDVQTGKLLRILEGHTAAVRCVVVSAHSQVASCGDDGTIRMWDANTGALRHILAPDLGHISSISFSPDGKFVAAGAGATLQIWNVHHGQLQQSFQRGIIQANSVDFSPTGQRLAVGFWDGIVQIWRIETGSRSLLQTLEAGEWVEAVAFSGDGRRLAIASQATVRIWDTEIQVSQGTLAGHTSQVGPITVSPCGKWLATGSLDCAVGLWDRATGLLVRTLKGHTSTINCVEFSPDGKFIASGSNDSTIRIWDTQTGDIIHIFTGHSDHVYASVFSPDGRRVASGSKDNTIRIWDPYTGVLQRTIETYWPYAVAWSQNGLLLASGSRGAGVRIWNAETGELQGELQGKPDRDRICVSVAFSHDGRYLACGFVPSEIVIYNVETGVLQDAIYFKMVPSSLRFSEDGSNLFTNFGSIAIALNQTPAHAPKANANDVMDLTARQHREAKWVGYGLNYDISWITWNGRRLLRLPLEYRDRAHLVQDQMIALAHGLGRVIIFEFADGISPL</sequence>
<gene>
    <name evidence="8" type="ORF">CNMCM6805_002561</name>
</gene>
<dbReference type="Pfam" id="PF24883">
    <property type="entry name" value="NPHP3_N"/>
    <property type="match status" value="1"/>
</dbReference>
<dbReference type="PROSITE" id="PS50294">
    <property type="entry name" value="WD_REPEATS_REGION"/>
    <property type="match status" value="6"/>
</dbReference>